<dbReference type="Proteomes" id="UP000693970">
    <property type="component" value="Unassembled WGS sequence"/>
</dbReference>
<protein>
    <submittedName>
        <fullName evidence="2">Uncharacterized protein</fullName>
    </submittedName>
</protein>
<accession>A0A9K3KGQ9</accession>
<organism evidence="2 3">
    <name type="scientific">Nitzschia inconspicua</name>
    <dbReference type="NCBI Taxonomy" id="303405"/>
    <lineage>
        <taxon>Eukaryota</taxon>
        <taxon>Sar</taxon>
        <taxon>Stramenopiles</taxon>
        <taxon>Ochrophyta</taxon>
        <taxon>Bacillariophyta</taxon>
        <taxon>Bacillariophyceae</taxon>
        <taxon>Bacillariophycidae</taxon>
        <taxon>Bacillariales</taxon>
        <taxon>Bacillariaceae</taxon>
        <taxon>Nitzschia</taxon>
    </lineage>
</organism>
<evidence type="ECO:0000313" key="3">
    <source>
        <dbReference type="Proteomes" id="UP000693970"/>
    </source>
</evidence>
<feature type="region of interest" description="Disordered" evidence="1">
    <location>
        <begin position="252"/>
        <end position="275"/>
    </location>
</feature>
<keyword evidence="3" id="KW-1185">Reference proteome</keyword>
<feature type="region of interest" description="Disordered" evidence="1">
    <location>
        <begin position="316"/>
        <end position="345"/>
    </location>
</feature>
<dbReference type="AlphaFoldDB" id="A0A9K3KGQ9"/>
<reference evidence="2" key="1">
    <citation type="journal article" date="2021" name="Sci. Rep.">
        <title>Diploid genomic architecture of Nitzschia inconspicua, an elite biomass production diatom.</title>
        <authorList>
            <person name="Oliver A."/>
            <person name="Podell S."/>
            <person name="Pinowska A."/>
            <person name="Traller J.C."/>
            <person name="Smith S.R."/>
            <person name="McClure R."/>
            <person name="Beliaev A."/>
            <person name="Bohutskyi P."/>
            <person name="Hill E.A."/>
            <person name="Rabines A."/>
            <person name="Zheng H."/>
            <person name="Allen L.Z."/>
            <person name="Kuo A."/>
            <person name="Grigoriev I.V."/>
            <person name="Allen A.E."/>
            <person name="Hazlebeck D."/>
            <person name="Allen E.E."/>
        </authorList>
    </citation>
    <scope>NUCLEOTIDE SEQUENCE</scope>
    <source>
        <strain evidence="2">Hildebrandi</strain>
    </source>
</reference>
<dbReference type="EMBL" id="JAGRRH010000024">
    <property type="protein sequence ID" value="KAG7343250.1"/>
    <property type="molecule type" value="Genomic_DNA"/>
</dbReference>
<comment type="caution">
    <text evidence="2">The sequence shown here is derived from an EMBL/GenBank/DDBJ whole genome shotgun (WGS) entry which is preliminary data.</text>
</comment>
<gene>
    <name evidence="2" type="ORF">IV203_021195</name>
</gene>
<proteinExistence type="predicted"/>
<evidence type="ECO:0000313" key="2">
    <source>
        <dbReference type="EMBL" id="KAG7343250.1"/>
    </source>
</evidence>
<evidence type="ECO:0000256" key="1">
    <source>
        <dbReference type="SAM" id="MobiDB-lite"/>
    </source>
</evidence>
<dbReference type="OrthoDB" id="426718at2759"/>
<sequence>MTKVLDTVDIAVDANALDEISRGMMLAELAITDNKKDTLKNVAKFNPWHEQALKLITGSTQRAHLPLKDILYEDMGELILDCEIDVHGITKGGHFLDTQGYVAHNNDYVVVAFRCTTSVFDWLTNLNTSSSAWEIDVDAPQGYSGICSSLDGLCFQGENYKPRVHTGFYNNFLAALPTIRKHVDHYLGKDAVTTVPPKLLGFEHMVEPTVITDEGGIVLRLKEADAETNVMDLVTIHKDQICQKYLTSSGNKSLESEMKSDMDEETDEESDDEAETKYNNLVARIPKALRDHMPDFYLKPLFRAKGINVGTVRPNEEAAAAAADDTSESDEAGHQKTRQIGTIEETTEKKVRPWVPKVFRRKKQLAPEVGPFF</sequence>
<name>A0A9K3KGQ9_9STRA</name>
<feature type="compositionally biased region" description="Acidic residues" evidence="1">
    <location>
        <begin position="262"/>
        <end position="274"/>
    </location>
</feature>
<reference evidence="2" key="2">
    <citation type="submission" date="2021-04" db="EMBL/GenBank/DDBJ databases">
        <authorList>
            <person name="Podell S."/>
        </authorList>
    </citation>
    <scope>NUCLEOTIDE SEQUENCE</scope>
    <source>
        <strain evidence="2">Hildebrandi</strain>
    </source>
</reference>